<dbReference type="EMBL" id="JAEHOE010000200">
    <property type="protein sequence ID" value="KAG2482842.1"/>
    <property type="molecule type" value="Genomic_DNA"/>
</dbReference>
<evidence type="ECO:0000259" key="3">
    <source>
        <dbReference type="PROSITE" id="PS50287"/>
    </source>
</evidence>
<feature type="domain" description="SRCR" evidence="3">
    <location>
        <begin position="833"/>
        <end position="939"/>
    </location>
</feature>
<feature type="region of interest" description="Disordered" evidence="2">
    <location>
        <begin position="266"/>
        <end position="286"/>
    </location>
</feature>
<dbReference type="AlphaFoldDB" id="A0A835XGW4"/>
<keyword evidence="5" id="KW-1185">Reference proteome</keyword>
<feature type="compositionally biased region" description="Basic and acidic residues" evidence="2">
    <location>
        <begin position="22"/>
        <end position="33"/>
    </location>
</feature>
<dbReference type="OrthoDB" id="540252at2759"/>
<dbReference type="PANTHER" id="PTHR48071:SF18">
    <property type="entry name" value="DELETED IN MALIGNANT BRAIN TUMORS 1 PROTEIN-RELATED"/>
    <property type="match status" value="1"/>
</dbReference>
<comment type="caution">
    <text evidence="4">The sequence shown here is derived from an EMBL/GenBank/DDBJ whole genome shotgun (WGS) entry which is preliminary data.</text>
</comment>
<keyword evidence="1" id="KW-1015">Disulfide bond</keyword>
<dbReference type="Proteomes" id="UP000612055">
    <property type="component" value="Unassembled WGS sequence"/>
</dbReference>
<feature type="compositionally biased region" description="Pro residues" evidence="2">
    <location>
        <begin position="618"/>
        <end position="661"/>
    </location>
</feature>
<dbReference type="Pfam" id="PF00530">
    <property type="entry name" value="SRCR"/>
    <property type="match status" value="3"/>
</dbReference>
<dbReference type="PROSITE" id="PS50287">
    <property type="entry name" value="SRCR_2"/>
    <property type="match status" value="4"/>
</dbReference>
<feature type="region of interest" description="Disordered" evidence="2">
    <location>
        <begin position="532"/>
        <end position="666"/>
    </location>
</feature>
<protein>
    <recommendedName>
        <fullName evidence="3">SRCR domain-containing protein</fullName>
    </recommendedName>
</protein>
<feature type="compositionally biased region" description="Pro residues" evidence="2">
    <location>
        <begin position="34"/>
        <end position="229"/>
    </location>
</feature>
<organism evidence="4 5">
    <name type="scientific">Edaphochlamys debaryana</name>
    <dbReference type="NCBI Taxonomy" id="47281"/>
    <lineage>
        <taxon>Eukaryota</taxon>
        <taxon>Viridiplantae</taxon>
        <taxon>Chlorophyta</taxon>
        <taxon>core chlorophytes</taxon>
        <taxon>Chlorophyceae</taxon>
        <taxon>CS clade</taxon>
        <taxon>Chlamydomonadales</taxon>
        <taxon>Chlamydomonadales incertae sedis</taxon>
        <taxon>Edaphochlamys</taxon>
    </lineage>
</organism>
<proteinExistence type="predicted"/>
<feature type="region of interest" description="Disordered" evidence="2">
    <location>
        <begin position="1"/>
        <end position="242"/>
    </location>
</feature>
<dbReference type="PRINTS" id="PR00258">
    <property type="entry name" value="SPERACTRCPTR"/>
</dbReference>
<evidence type="ECO:0000313" key="5">
    <source>
        <dbReference type="Proteomes" id="UP000612055"/>
    </source>
</evidence>
<dbReference type="InterPro" id="IPR001190">
    <property type="entry name" value="SRCR"/>
</dbReference>
<feature type="compositionally biased region" description="Pro residues" evidence="2">
    <location>
        <begin position="275"/>
        <end position="285"/>
    </location>
</feature>
<dbReference type="InterPro" id="IPR036772">
    <property type="entry name" value="SRCR-like_dom_sf"/>
</dbReference>
<name>A0A835XGW4_9CHLO</name>
<feature type="compositionally biased region" description="Pro residues" evidence="2">
    <location>
        <begin position="575"/>
        <end position="611"/>
    </location>
</feature>
<evidence type="ECO:0000256" key="2">
    <source>
        <dbReference type="SAM" id="MobiDB-lite"/>
    </source>
</evidence>
<feature type="domain" description="SRCR" evidence="3">
    <location>
        <begin position="674"/>
        <end position="796"/>
    </location>
</feature>
<reference evidence="4" key="1">
    <citation type="journal article" date="2020" name="bioRxiv">
        <title>Comparative genomics of Chlamydomonas.</title>
        <authorList>
            <person name="Craig R.J."/>
            <person name="Hasan A.R."/>
            <person name="Ness R.W."/>
            <person name="Keightley P.D."/>
        </authorList>
    </citation>
    <scope>NUCLEOTIDE SEQUENCE</scope>
    <source>
        <strain evidence="4">CCAP 11/70</strain>
    </source>
</reference>
<feature type="domain" description="SRCR" evidence="3">
    <location>
        <begin position="288"/>
        <end position="421"/>
    </location>
</feature>
<evidence type="ECO:0000313" key="4">
    <source>
        <dbReference type="EMBL" id="KAG2482842.1"/>
    </source>
</evidence>
<accession>A0A835XGW4</accession>
<feature type="compositionally biased region" description="Low complexity" evidence="2">
    <location>
        <begin position="540"/>
        <end position="553"/>
    </location>
</feature>
<evidence type="ECO:0000256" key="1">
    <source>
        <dbReference type="ARBA" id="ARBA00023157"/>
    </source>
</evidence>
<dbReference type="GO" id="GO:0016020">
    <property type="term" value="C:membrane"/>
    <property type="evidence" value="ECO:0007669"/>
    <property type="project" value="InterPro"/>
</dbReference>
<dbReference type="SMART" id="SM00202">
    <property type="entry name" value="SR"/>
    <property type="match status" value="4"/>
</dbReference>
<sequence>MGMATVPSSKQSPSPKPSPSPSDDKGKDKDKSPSPKPSPSAKPSPSPKSSPSPKPSPSGKPSPSPKSSPSPKPSPSGKPSPSPKSSPSPKPSPSAEPSPSPKPSPSAKPSPSPKSSPPPKPSPSAKPSPSPKASPSPKPSPSGKPSPSPKSSPSPKPSPSAKPSPSPKPSPSAKPSPSPKSSPSPKPSPSGKPSPSPKSLPPSPSPKPSPSAKPSPSPKSSPSPKPSPSGKPWECEPDDATCFSAPPPTEDCLDGVWVVLPNGKRKCKRGHDESPSPPSDGPKPPFVLRLAGGGTGGAGWLQASNDDGRVWGAVCVKHLGVDEATVACRQLGLGPLGLPRTAATPGFTSSVPAPAGAELAALLNIQARAGAIGVEKTGVGGPLGRGRSCKGSEANLTACVRLPWGQQACVNDDGPAGVACVSGEADLSKVRTTGGAKPGSGRLEVSLGPDLWAGVCAGPDWTHASAGVVCRQLGFSFGSALQSRADDSEAQLAVAVACRGDESLLEHCTHGAVAAAAACGAGKGQLAAVECGGVEPHPSPTATQPPTAPPTDTTGGGTPSPSPSSTPDDELPSLPLEPFPEPSPSPSPSPTPTPTPSPSPTPEPSPTPSPSPADASPSPTPEAPPSPTPPPSPPPLEPSPPPASPDPPSPPPAPPSPPPPGTTALPPTAVSLVLMLPTAYPEVPVAGGAGLVKVQNTLGGEAMYLCGDPWAGWNAAAANTVCRQLGYLAGGDPIRAWRRGDNPPLLLGKLGCTGSESSLSDCTVHAVPGKFDAWELNAPASETAGVCFMLAGVRCRTDEDGTAEIALRAAASPAPSGTTTIDSSTSTLTILARLEASVRGSDYGAVCADRGFDDSAATVACRTLGYPLGGSVLATGAAMTAPDLTDMDPGVDSRGSFLGRMSQVSCQGSEGGIGSCAAWRAPPATELVPCRAAAWVACRTAAGGPSLAPPSPL</sequence>
<feature type="domain" description="SRCR" evidence="3">
    <location>
        <begin position="430"/>
        <end position="532"/>
    </location>
</feature>
<dbReference type="SUPFAM" id="SSF56487">
    <property type="entry name" value="SRCR-like"/>
    <property type="match status" value="4"/>
</dbReference>
<dbReference type="Gene3D" id="3.10.250.10">
    <property type="entry name" value="SRCR-like domain"/>
    <property type="match status" value="4"/>
</dbReference>
<gene>
    <name evidence="4" type="ORF">HYH03_018279</name>
</gene>
<dbReference type="PANTHER" id="PTHR48071">
    <property type="entry name" value="SRCR DOMAIN-CONTAINING PROTEIN"/>
    <property type="match status" value="1"/>
</dbReference>